<protein>
    <submittedName>
        <fullName evidence="2">Uncharacterized protein</fullName>
    </submittedName>
</protein>
<dbReference type="AlphaFoldDB" id="A0AAD3MLE6"/>
<feature type="region of interest" description="Disordered" evidence="1">
    <location>
        <begin position="96"/>
        <end position="218"/>
    </location>
</feature>
<evidence type="ECO:0000313" key="3">
    <source>
        <dbReference type="Proteomes" id="UP001279410"/>
    </source>
</evidence>
<feature type="compositionally biased region" description="Acidic residues" evidence="1">
    <location>
        <begin position="150"/>
        <end position="162"/>
    </location>
</feature>
<dbReference type="EMBL" id="BRZM01000022">
    <property type="protein sequence ID" value="GLD55626.1"/>
    <property type="molecule type" value="Genomic_DNA"/>
</dbReference>
<feature type="region of interest" description="Disordered" evidence="1">
    <location>
        <begin position="1"/>
        <end position="28"/>
    </location>
</feature>
<proteinExistence type="predicted"/>
<accession>A0AAD3MLE6</accession>
<organism evidence="2 3">
    <name type="scientific">Lates japonicus</name>
    <name type="common">Japanese lates</name>
    <dbReference type="NCBI Taxonomy" id="270547"/>
    <lineage>
        <taxon>Eukaryota</taxon>
        <taxon>Metazoa</taxon>
        <taxon>Chordata</taxon>
        <taxon>Craniata</taxon>
        <taxon>Vertebrata</taxon>
        <taxon>Euteleostomi</taxon>
        <taxon>Actinopterygii</taxon>
        <taxon>Neopterygii</taxon>
        <taxon>Teleostei</taxon>
        <taxon>Neoteleostei</taxon>
        <taxon>Acanthomorphata</taxon>
        <taxon>Carangaria</taxon>
        <taxon>Carangaria incertae sedis</taxon>
        <taxon>Centropomidae</taxon>
        <taxon>Lates</taxon>
    </lineage>
</organism>
<feature type="compositionally biased region" description="Basic and acidic residues" evidence="1">
    <location>
        <begin position="138"/>
        <end position="149"/>
    </location>
</feature>
<reference evidence="2" key="1">
    <citation type="submission" date="2022-08" db="EMBL/GenBank/DDBJ databases">
        <title>Genome sequencing of akame (Lates japonicus).</title>
        <authorList>
            <person name="Hashiguchi Y."/>
            <person name="Takahashi H."/>
        </authorList>
    </citation>
    <scope>NUCLEOTIDE SEQUENCE</scope>
    <source>
        <strain evidence="2">Kochi</strain>
    </source>
</reference>
<evidence type="ECO:0000256" key="1">
    <source>
        <dbReference type="SAM" id="MobiDB-lite"/>
    </source>
</evidence>
<keyword evidence="3" id="KW-1185">Reference proteome</keyword>
<comment type="caution">
    <text evidence="2">The sequence shown here is derived from an EMBL/GenBank/DDBJ whole genome shotgun (WGS) entry which is preliminary data.</text>
</comment>
<dbReference type="Proteomes" id="UP001279410">
    <property type="component" value="Unassembled WGS sequence"/>
</dbReference>
<evidence type="ECO:0000313" key="2">
    <source>
        <dbReference type="EMBL" id="GLD55626.1"/>
    </source>
</evidence>
<feature type="compositionally biased region" description="Acidic residues" evidence="1">
    <location>
        <begin position="97"/>
        <end position="120"/>
    </location>
</feature>
<name>A0AAD3MLE6_LATJO</name>
<feature type="compositionally biased region" description="Acidic residues" evidence="1">
    <location>
        <begin position="178"/>
        <end position="191"/>
    </location>
</feature>
<gene>
    <name evidence="2" type="ORF">AKAME5_000807300</name>
</gene>
<sequence>MDGGGNGSHNGPNRPQFNPQFIARGDQPPANQLQGVVFALMDFLMDLGVFDGGFGIALNAMEELRHIHEADDNNADIDNNENIGINNAVVIGIGNDNSDDDGAFEDAGMDIDHDVPEEDPLPGGSRRRSREEDEEEVEARSNKRFRWWDEFSDSDSDSDTDNTDYGYLGNNSVQDAGAEVDVEQVAEEDPQPDAVKKRSRDDGEEDDERGSKRLRGFADSISDTNTVQTWTDHCDSSSSHDLFEDAVGDDLFEDAVGDDLFEDAVAYHLFEDAAGDDLFEDAVGDHLFEDAVA</sequence>
<feature type="compositionally biased region" description="Polar residues" evidence="1">
    <location>
        <begin position="9"/>
        <end position="19"/>
    </location>
</feature>